<feature type="transmembrane region" description="Helical" evidence="8">
    <location>
        <begin position="411"/>
        <end position="430"/>
    </location>
</feature>
<comment type="subcellular location">
    <subcellularLocation>
        <location evidence="1">Cell membrane</location>
        <topology evidence="1">Multi-pass membrane protein</topology>
    </subcellularLocation>
</comment>
<reference evidence="10 11" key="1">
    <citation type="submission" date="2018-04" db="EMBL/GenBank/DDBJ databases">
        <title>Genomic Encyclopedia of Archaeal and Bacterial Type Strains, Phase II (KMG-II): from individual species to whole genera.</title>
        <authorList>
            <person name="Goeker M."/>
        </authorList>
    </citation>
    <scope>NUCLEOTIDE SEQUENCE [LARGE SCALE GENOMIC DNA]</scope>
    <source>
        <strain evidence="10 11">DSM 26809</strain>
    </source>
</reference>
<evidence type="ECO:0000256" key="6">
    <source>
        <dbReference type="ARBA" id="ARBA00022989"/>
    </source>
</evidence>
<dbReference type="PANTHER" id="PTHR33908:SF3">
    <property type="entry name" value="UNDECAPRENYL PHOSPHATE-ALPHA-4-AMINO-4-DEOXY-L-ARABINOSE ARABINOSYL TRANSFERASE"/>
    <property type="match status" value="1"/>
</dbReference>
<proteinExistence type="predicted"/>
<dbReference type="InterPro" id="IPR050297">
    <property type="entry name" value="LipidA_mod_glycosyltrf_83"/>
</dbReference>
<dbReference type="InterPro" id="IPR038731">
    <property type="entry name" value="RgtA/B/C-like"/>
</dbReference>
<evidence type="ECO:0000256" key="7">
    <source>
        <dbReference type="ARBA" id="ARBA00023136"/>
    </source>
</evidence>
<dbReference type="GO" id="GO:0009103">
    <property type="term" value="P:lipopolysaccharide biosynthetic process"/>
    <property type="evidence" value="ECO:0007669"/>
    <property type="project" value="UniProtKB-ARBA"/>
</dbReference>
<feature type="transmembrane region" description="Helical" evidence="8">
    <location>
        <begin position="358"/>
        <end position="380"/>
    </location>
</feature>
<feature type="domain" description="Glycosyltransferase RgtA/B/C/D-like" evidence="9">
    <location>
        <begin position="61"/>
        <end position="215"/>
    </location>
</feature>
<evidence type="ECO:0000256" key="3">
    <source>
        <dbReference type="ARBA" id="ARBA00022676"/>
    </source>
</evidence>
<dbReference type="EMBL" id="QAOQ01000004">
    <property type="protein sequence ID" value="PTQ96949.1"/>
    <property type="molecule type" value="Genomic_DNA"/>
</dbReference>
<feature type="transmembrane region" description="Helical" evidence="8">
    <location>
        <begin position="86"/>
        <end position="103"/>
    </location>
</feature>
<feature type="transmembrane region" description="Helical" evidence="8">
    <location>
        <begin position="307"/>
        <end position="323"/>
    </location>
</feature>
<keyword evidence="3" id="KW-0328">Glycosyltransferase</keyword>
<evidence type="ECO:0000313" key="10">
    <source>
        <dbReference type="EMBL" id="PTQ96949.1"/>
    </source>
</evidence>
<feature type="transmembrane region" description="Helical" evidence="8">
    <location>
        <begin position="269"/>
        <end position="295"/>
    </location>
</feature>
<accession>A0A2T5JAC0</accession>
<keyword evidence="7 8" id="KW-0472">Membrane</keyword>
<feature type="transmembrane region" description="Helical" evidence="8">
    <location>
        <begin position="109"/>
        <end position="127"/>
    </location>
</feature>
<dbReference type="PANTHER" id="PTHR33908">
    <property type="entry name" value="MANNOSYLTRANSFERASE YKCB-RELATED"/>
    <property type="match status" value="1"/>
</dbReference>
<evidence type="ECO:0000256" key="1">
    <source>
        <dbReference type="ARBA" id="ARBA00004651"/>
    </source>
</evidence>
<dbReference type="AlphaFoldDB" id="A0A2T5JAC0"/>
<feature type="transmembrane region" description="Helical" evidence="8">
    <location>
        <begin position="386"/>
        <end position="404"/>
    </location>
</feature>
<evidence type="ECO:0000256" key="4">
    <source>
        <dbReference type="ARBA" id="ARBA00022679"/>
    </source>
</evidence>
<feature type="transmembrane region" description="Helical" evidence="8">
    <location>
        <begin position="205"/>
        <end position="227"/>
    </location>
</feature>
<dbReference type="GO" id="GO:0010041">
    <property type="term" value="P:response to iron(III) ion"/>
    <property type="evidence" value="ECO:0007669"/>
    <property type="project" value="TreeGrafter"/>
</dbReference>
<dbReference type="GO" id="GO:0005886">
    <property type="term" value="C:plasma membrane"/>
    <property type="evidence" value="ECO:0007669"/>
    <property type="project" value="UniProtKB-SubCell"/>
</dbReference>
<gene>
    <name evidence="10" type="ORF">C8P68_104443</name>
</gene>
<evidence type="ECO:0000259" key="9">
    <source>
        <dbReference type="Pfam" id="PF13231"/>
    </source>
</evidence>
<dbReference type="Proteomes" id="UP000244168">
    <property type="component" value="Unassembled WGS sequence"/>
</dbReference>
<keyword evidence="4 10" id="KW-0808">Transferase</keyword>
<keyword evidence="6 8" id="KW-1133">Transmembrane helix</keyword>
<keyword evidence="5 8" id="KW-0812">Transmembrane</keyword>
<keyword evidence="2" id="KW-1003">Cell membrane</keyword>
<comment type="caution">
    <text evidence="10">The sequence shown here is derived from an EMBL/GenBank/DDBJ whole genome shotgun (WGS) entry which is preliminary data.</text>
</comment>
<dbReference type="GO" id="GO:0016763">
    <property type="term" value="F:pentosyltransferase activity"/>
    <property type="evidence" value="ECO:0007669"/>
    <property type="project" value="TreeGrafter"/>
</dbReference>
<dbReference type="RefSeq" id="WP_170113614.1">
    <property type="nucleotide sequence ID" value="NZ_CP160205.1"/>
</dbReference>
<evidence type="ECO:0000256" key="8">
    <source>
        <dbReference type="SAM" id="Phobius"/>
    </source>
</evidence>
<sequence length="551" mass="63512">MNQKNRQFYLLLFILALVVNFCTINFLFFTDDPGLYASIAKQLIYKHDFFQLYSYGADWLDKPHLPFWLVMISFRTFGIYTWTYKLPAIICFLLSLLYTWLFARKYYGAEVAAMAVLIVSTSLHVMMSNTDIRAEPYLMAFITGAIYHISNLERRSSGTQLVLAALLTALAVMTKGVFVMIAIYGALGGHLLLAGKLKEVFRFKWVLLVILTVIFSAPELYSLYIQFDLHPEKVVFGHQHVSGIKWFLWDSQFGRFTNSGPISRKTGSIFYFLHTLLWAFGPWCLLFYFSVYKIVSDIIKRKHQREYYAISGGLILLALFSLSGFQLPFYTNIIFPLFAICTARICHEQLTSSTERTIRSVAQWIYVIALPIVVILLNYFLKPAHYWPFIIDIIVFVPIAIYLLKSGKQMSSQLFLLNCVAMLFACFYVNTEFYPTIIRYKGEPKAARYVNQQVPQTTAVYSVKSLNNVFQFYCDRPVGLFNMEQFNATPSPAGALFYADQESVDQLRSLHQQFVVVKEFCNYPEENILPAFINESTRASTLSKVYLIKKP</sequence>
<name>A0A2T5JAC0_9SPHI</name>
<evidence type="ECO:0000256" key="2">
    <source>
        <dbReference type="ARBA" id="ARBA00022475"/>
    </source>
</evidence>
<protein>
    <submittedName>
        <fullName evidence="10">4-amino-4-deoxy-L-arabinose transferase-like glycosyltransferase</fullName>
    </submittedName>
</protein>
<dbReference type="Pfam" id="PF13231">
    <property type="entry name" value="PMT_2"/>
    <property type="match status" value="1"/>
</dbReference>
<feature type="transmembrane region" description="Helical" evidence="8">
    <location>
        <begin position="162"/>
        <end position="193"/>
    </location>
</feature>
<keyword evidence="11" id="KW-1185">Reference proteome</keyword>
<feature type="transmembrane region" description="Helical" evidence="8">
    <location>
        <begin position="7"/>
        <end position="28"/>
    </location>
</feature>
<organism evidence="10 11">
    <name type="scientific">Mucilaginibacter yixingensis</name>
    <dbReference type="NCBI Taxonomy" id="1295612"/>
    <lineage>
        <taxon>Bacteria</taxon>
        <taxon>Pseudomonadati</taxon>
        <taxon>Bacteroidota</taxon>
        <taxon>Sphingobacteriia</taxon>
        <taxon>Sphingobacteriales</taxon>
        <taxon>Sphingobacteriaceae</taxon>
        <taxon>Mucilaginibacter</taxon>
    </lineage>
</organism>
<evidence type="ECO:0000256" key="5">
    <source>
        <dbReference type="ARBA" id="ARBA00022692"/>
    </source>
</evidence>
<evidence type="ECO:0000313" key="11">
    <source>
        <dbReference type="Proteomes" id="UP000244168"/>
    </source>
</evidence>